<proteinExistence type="inferred from homology"/>
<keyword evidence="2" id="KW-0813">Transport</keyword>
<keyword evidence="2" id="KW-0472">Membrane</keyword>
<feature type="compositionally biased region" description="Gly residues" evidence="3">
    <location>
        <begin position="1770"/>
        <end position="1784"/>
    </location>
</feature>
<dbReference type="InterPro" id="IPR035910">
    <property type="entry name" value="RyR/IP3R_RIH_dom_sf"/>
</dbReference>
<dbReference type="InterPro" id="IPR000493">
    <property type="entry name" value="InsP3_rcpt"/>
</dbReference>
<dbReference type="InterPro" id="IPR014821">
    <property type="entry name" value="Ins145_P3_rcpt"/>
</dbReference>
<dbReference type="PRINTS" id="PR00779">
    <property type="entry name" value="INSP3RECEPTR"/>
</dbReference>
<dbReference type="InterPro" id="IPR016093">
    <property type="entry name" value="MIR_motif"/>
</dbReference>
<keyword evidence="2" id="KW-0109">Calcium transport</keyword>
<dbReference type="SUPFAM" id="SSF100909">
    <property type="entry name" value="IP3 receptor type 1 binding core, domain 2"/>
    <property type="match status" value="1"/>
</dbReference>
<dbReference type="PANTHER" id="PTHR13715">
    <property type="entry name" value="RYANODINE RECEPTOR AND IP3 RECEPTOR"/>
    <property type="match status" value="1"/>
</dbReference>
<dbReference type="CDD" id="cd23280">
    <property type="entry name" value="beta-trefoil_MIR_itr-1-like"/>
    <property type="match status" value="1"/>
</dbReference>
<dbReference type="Pfam" id="PF08709">
    <property type="entry name" value="Ins145_P3_rec"/>
    <property type="match status" value="1"/>
</dbReference>
<feature type="domain" description="MIR" evidence="4">
    <location>
        <begin position="9"/>
        <end position="63"/>
    </location>
</feature>
<comment type="similarity">
    <text evidence="2">Belongs to the InsP3 receptor family.</text>
</comment>
<evidence type="ECO:0000256" key="3">
    <source>
        <dbReference type="SAM" id="MobiDB-lite"/>
    </source>
</evidence>
<dbReference type="PROSITE" id="PS50919">
    <property type="entry name" value="MIR"/>
    <property type="match status" value="1"/>
</dbReference>
<dbReference type="WBParaSite" id="maker-uti_cns_0011226-snap-gene-0.2-mRNA-1">
    <property type="protein sequence ID" value="maker-uti_cns_0011226-snap-gene-0.2-mRNA-1"/>
    <property type="gene ID" value="maker-uti_cns_0011226-snap-gene-0.2"/>
</dbReference>
<organism evidence="5 6">
    <name type="scientific">Macrostomum lignano</name>
    <dbReference type="NCBI Taxonomy" id="282301"/>
    <lineage>
        <taxon>Eukaryota</taxon>
        <taxon>Metazoa</taxon>
        <taxon>Spiralia</taxon>
        <taxon>Lophotrochozoa</taxon>
        <taxon>Platyhelminthes</taxon>
        <taxon>Rhabditophora</taxon>
        <taxon>Macrostomorpha</taxon>
        <taxon>Macrostomida</taxon>
        <taxon>Macrostomidae</taxon>
        <taxon>Macrostomum</taxon>
    </lineage>
</organism>
<accession>A0A1I8IAB8</accession>
<evidence type="ECO:0000256" key="2">
    <source>
        <dbReference type="RuleBase" id="RU368044"/>
    </source>
</evidence>
<dbReference type="GO" id="GO:0051209">
    <property type="term" value="P:release of sequestered calcium ion into cytosol"/>
    <property type="evidence" value="ECO:0007669"/>
    <property type="project" value="UniProtKB-UniRule"/>
</dbReference>
<keyword evidence="2" id="KW-0406">Ion transport</keyword>
<keyword evidence="2" id="KW-0675">Receptor</keyword>
<evidence type="ECO:0000259" key="4">
    <source>
        <dbReference type="PROSITE" id="PS50919"/>
    </source>
</evidence>
<keyword evidence="5" id="KW-1185">Reference proteome</keyword>
<dbReference type="SUPFAM" id="SSF82109">
    <property type="entry name" value="MIR domain"/>
    <property type="match status" value="2"/>
</dbReference>
<sequence>MAEQRRNLGKRVRYGEIVQLKHVFTGKYVHVNTNHTSQHDKNNMLLSLHEYNSKNAQFRILPRYKVKSEGEHVQLLDQISLESIKSPGHYFHSSKGFKIGPESRPTFVSELNLGVEQTGFTIIKSHGFSGDHEAYARGGQFVQLFHKELEAYVVAEGLFDQDVTEDVHLRIREIDQLNPRTLHSSTSAVTYWQVEPESTVLDGEVLTWDQQFRFRHATTRKYLCVKQASEAYSVTLTEDATDPHTVFKMHPVLQDSPELKFESYARIEHVITGCWLHAIKGVELNDFFNFFDWSEFNKSYQRKEFLNMEDEKSMRALRWDGGELREITCCFDRRYDDAYTIQKVDSEHVMNFNFVAGVVPTLQDLIDARQIGRPLTSKETFRICHALRELRNFMLVNGEPCKARQKLLRNLRVIDLLVTLLKFPLKAVQDEHNLTKVFSEAYDILHTYMMGNSRKNALYFAKYIEFFQTQMVDKSELALKVTKMLVELMKDNRKIVDRISNAQIEVFVELLRKNEHHSYLELLKVLCVCNGVAITENQNFIAQKWLLEDTRGVYMTNRGQNIDRKPNETYVSYDQQHSWLPLVDFVQPDEYDTEAVERCLFLHTQLDLFIALCHGRNEDCIRLITKDLSYLTWEEAYLGLSSESLPHEFRAKYCEIIIGLFVNVGNNYSVVESPQLCFIYEYIGTKDFTYQTSSPEQYKQGRKVGEPSRLEQQRAAKDLVTIFPVIRDWIAEFLDQNRMMVASQVANNILIEQVLKLLHYLVKFGYYGEVHDLARLLPALRNLLDGQNDIPFPPDRMPAREFSKERKKAVLRFKQTERFRRSPETQAIVRAKHAALQVLDLVMTFQENARLASFIKKFKDSEISEVATRRKHIHPLVPALYDSFDPFDTRKSALQVQKRMKKELRIMFEESSRHVDNIALTSILIDLAHYEYDPMVQLSLQLLNKLHSAKSSMFNLAVNSLVLITPDSCRVHREVGKQVPLLKMMIRSKWTSDQAVKIETILSELRELCHLPKAEEEPHPMNQRLMLSHNVLGVVFDILSTETDVQLTEKYHETVGVLRKAVRLMKALTIRYEDVQNQVFNNLDSMLRVRLVEPDLALALKEVFVNNQELCLKILPRQISRIVGLVAENQERAPEFLELLSAIVKVEGPGLALKRNQTLVMKYIMQNYSKVGYVLEQCTTKDRMEVLNGNRGASHCQYLISLVDLLATCAEGENRYIESLCQTIISVEEILCILNDPNVENHLKKPFLRYMFYAYMKTSGSTAENRSPDIIQDRLVWEYVRHLTLEFDGLTRWIRNDAARDTVYFMSMRPFPKILRLHDACPLCSTLVAEDETQPLKLNLENAVVRMREDDFRGHASLHYVFDAVLPFLQAFANKFYQTEEDKDTQSERDMFDRLTLSAIGLCSELAAIVVEPRILTQMVACLSALVRKSSHRPTIMEPVVENIGKGTKLQDTVSQMKSGNKEYYEQEIILNSKLKTLAVNMSLLWGGQNTVRAQLKYSSDREYTVIGGEESLPLDEEFQDHVRCFISAGSRKPEGRYRLAGLLVNGLRITAVSSTASASHAAAAAADPGAGGRGDTERLAIRILQILRAFIHNEERKLPEDWEVRMSEFRVKRGLKNIAEIQNTLNSFDLMKHALPHLASTSGLVAKEVLSLLGIMLFNANEKVQQSMLKYFLNTKEEVFFFAVRNRLQVSTANIKEKRLLISQQKARQMDARSQADDLKATMTLGVKALQQIQQYHVEMKIEQANSDLTRRVSLTQMQSASITKKKSGVGGVASGSNGGSNGGTAAAAARQLLVGKSPLLTASKVGRTPLTA</sequence>
<keyword evidence="2" id="KW-0256">Endoplasmic reticulum</keyword>
<keyword evidence="2" id="KW-0106">Calcium</keyword>
<evidence type="ECO:0000313" key="5">
    <source>
        <dbReference type="Proteomes" id="UP000095280"/>
    </source>
</evidence>
<name>A0A1I8IAB8_9PLAT</name>
<evidence type="ECO:0000256" key="1">
    <source>
        <dbReference type="ARBA" id="ARBA00022737"/>
    </source>
</evidence>
<comment type="subcellular location">
    <subcellularLocation>
        <location evidence="2">Endoplasmic reticulum membrane</location>
        <topology evidence="2">Multi-pass membrane protein</topology>
    </subcellularLocation>
</comment>
<reference evidence="6" key="1">
    <citation type="submission" date="2016-11" db="UniProtKB">
        <authorList>
            <consortium name="WormBaseParasite"/>
        </authorList>
    </citation>
    <scope>IDENTIFICATION</scope>
</reference>
<dbReference type="GO" id="GO:0005220">
    <property type="term" value="F:inositol 1,4,5-trisphosphate-gated calcium channel activity"/>
    <property type="evidence" value="ECO:0007669"/>
    <property type="project" value="UniProtKB-UniRule"/>
</dbReference>
<comment type="domain">
    <text evidence="2">The receptor contains a calcium channel in its C-terminal extremity. Its large N-terminal cytoplasmic region has the ligand-binding site in the N-terminus and modulatory sites in the middle portion immediately upstream of the channel region.</text>
</comment>
<dbReference type="GO" id="GO:0070679">
    <property type="term" value="F:inositol 1,4,5 trisphosphate binding"/>
    <property type="evidence" value="ECO:0007669"/>
    <property type="project" value="UniProtKB-UniRule"/>
</dbReference>
<comment type="function">
    <text evidence="2">Receptor for inositol 1,4,5-trisphosphate, a second messenger that mediates the release of intracellular calcium.</text>
</comment>
<keyword evidence="2" id="KW-0107">Calcium channel</keyword>
<dbReference type="GO" id="GO:0005789">
    <property type="term" value="C:endoplasmic reticulum membrane"/>
    <property type="evidence" value="ECO:0007669"/>
    <property type="project" value="UniProtKB-SubCell"/>
</dbReference>
<dbReference type="InterPro" id="IPR036300">
    <property type="entry name" value="MIR_dom_sf"/>
</dbReference>
<dbReference type="Gene3D" id="2.80.10.50">
    <property type="match status" value="2"/>
</dbReference>
<dbReference type="PANTHER" id="PTHR13715:SF99">
    <property type="entry name" value="INOSITOL 1,4,5-TRISPHOSPHATE RECEPTOR-LIKE PROTEIN A"/>
    <property type="match status" value="1"/>
</dbReference>
<dbReference type="SMART" id="SM00472">
    <property type="entry name" value="MIR"/>
    <property type="match status" value="2"/>
</dbReference>
<feature type="region of interest" description="Disordered" evidence="3">
    <location>
        <begin position="1767"/>
        <end position="1786"/>
    </location>
</feature>
<dbReference type="Pfam" id="PF01365">
    <property type="entry name" value="RYDR_ITPR"/>
    <property type="match status" value="2"/>
</dbReference>
<keyword evidence="2" id="KW-1071">Ligand-gated ion channel</keyword>
<evidence type="ECO:0000313" key="6">
    <source>
        <dbReference type="WBParaSite" id="maker-uti_cns_0011226-snap-gene-0.2-mRNA-1"/>
    </source>
</evidence>
<dbReference type="InterPro" id="IPR000699">
    <property type="entry name" value="RIH_dom"/>
</dbReference>
<keyword evidence="1" id="KW-0677">Repeat</keyword>
<dbReference type="Proteomes" id="UP000095280">
    <property type="component" value="Unplaced"/>
</dbReference>
<keyword evidence="2" id="KW-0407">Ion channel</keyword>
<dbReference type="Pfam" id="PF02815">
    <property type="entry name" value="MIR"/>
    <property type="match status" value="1"/>
</dbReference>
<comment type="subunit">
    <text evidence="2">Homotetramer.</text>
</comment>
<dbReference type="Gene3D" id="1.25.10.30">
    <property type="entry name" value="IP3 receptor type 1 binding core, RIH domain"/>
    <property type="match status" value="1"/>
</dbReference>
<protein>
    <recommendedName>
        <fullName evidence="2">Inositol 1,4,5-trisphosphate receptor</fullName>
    </recommendedName>
</protein>
<dbReference type="InterPro" id="IPR015925">
    <property type="entry name" value="Ryanodine_IP3_receptor"/>
</dbReference>